<sequence length="299" mass="33953">MAWLWHSSLTLIVATDGICQIENTNDPAPHIDLSSTAFSSHGQEKLNNLMKEYADVMACTTMSQRVQEWERKRLGNPRRQNRMNQLSYALDTKFVEKYSEIARPVKSLVPPTRKKNDKGSSKVTKWEWEDKHKQSFQCLKNLLCTEPLLAYADFTKPFELHIHASTVGLGAVLYQVIDGATKVTAYASRSLSKSEERNAAHKLEFLCLIWTDCEKFNDYLLGAPKFLVSTDNNPLTYVLTTAKLDAMDHRWLAALAAFDFEIEYTPGVFNQDFDALSRLPCARIDVASLLAMCSFSPFH</sequence>
<keyword evidence="1" id="KW-0732">Signal</keyword>
<evidence type="ECO:0000313" key="3">
    <source>
        <dbReference type="EMBL" id="KAK3756247.1"/>
    </source>
</evidence>
<evidence type="ECO:0000259" key="2">
    <source>
        <dbReference type="Pfam" id="PF17919"/>
    </source>
</evidence>
<dbReference type="Pfam" id="PF17919">
    <property type="entry name" value="RT_RNaseH_2"/>
    <property type="match status" value="1"/>
</dbReference>
<dbReference type="PANTHER" id="PTHR34072">
    <property type="entry name" value="ENZYMATIC POLYPROTEIN-RELATED"/>
    <property type="match status" value="1"/>
</dbReference>
<reference evidence="3" key="1">
    <citation type="journal article" date="2023" name="G3 (Bethesda)">
        <title>A reference genome for the long-term kleptoplast-retaining sea slug Elysia crispata morphotype clarki.</title>
        <authorList>
            <person name="Eastman K.E."/>
            <person name="Pendleton A.L."/>
            <person name="Shaikh M.A."/>
            <person name="Suttiyut T."/>
            <person name="Ogas R."/>
            <person name="Tomko P."/>
            <person name="Gavelis G."/>
            <person name="Widhalm J.R."/>
            <person name="Wisecaver J.H."/>
        </authorList>
    </citation>
    <scope>NUCLEOTIDE SEQUENCE</scope>
    <source>
        <strain evidence="3">ECLA1</strain>
    </source>
</reference>
<proteinExistence type="predicted"/>
<dbReference type="InterPro" id="IPR043502">
    <property type="entry name" value="DNA/RNA_pol_sf"/>
</dbReference>
<keyword evidence="4" id="KW-1185">Reference proteome</keyword>
<feature type="chain" id="PRO_5041972954" description="Reverse transcriptase/retrotransposon-derived protein RNase H-like domain-containing protein" evidence="1">
    <location>
        <begin position="18"/>
        <end position="299"/>
    </location>
</feature>
<accession>A0AAE0YSK1</accession>
<dbReference type="InterPro" id="IPR041577">
    <property type="entry name" value="RT_RNaseH_2"/>
</dbReference>
<gene>
    <name evidence="3" type="ORF">RRG08_035308</name>
</gene>
<dbReference type="EMBL" id="JAWDGP010005530">
    <property type="protein sequence ID" value="KAK3756247.1"/>
    <property type="molecule type" value="Genomic_DNA"/>
</dbReference>
<name>A0AAE0YSK1_9GAST</name>
<evidence type="ECO:0000256" key="1">
    <source>
        <dbReference type="SAM" id="SignalP"/>
    </source>
</evidence>
<protein>
    <recommendedName>
        <fullName evidence="2">Reverse transcriptase/retrotransposon-derived protein RNase H-like domain-containing protein</fullName>
    </recommendedName>
</protein>
<dbReference type="Gene3D" id="3.10.20.370">
    <property type="match status" value="1"/>
</dbReference>
<comment type="caution">
    <text evidence="3">The sequence shown here is derived from an EMBL/GenBank/DDBJ whole genome shotgun (WGS) entry which is preliminary data.</text>
</comment>
<feature type="domain" description="Reverse transcriptase/retrotransposon-derived protein RNase H-like" evidence="2">
    <location>
        <begin position="128"/>
        <end position="226"/>
    </location>
</feature>
<dbReference type="Gene3D" id="3.30.70.270">
    <property type="match status" value="1"/>
</dbReference>
<dbReference type="Proteomes" id="UP001283361">
    <property type="component" value="Unassembled WGS sequence"/>
</dbReference>
<dbReference type="FunFam" id="3.10.20.370:FF:000001">
    <property type="entry name" value="Retrovirus-related Pol polyprotein from transposon 17.6-like protein"/>
    <property type="match status" value="1"/>
</dbReference>
<dbReference type="InterPro" id="IPR043128">
    <property type="entry name" value="Rev_trsase/Diguanyl_cyclase"/>
</dbReference>
<dbReference type="PANTHER" id="PTHR34072:SF52">
    <property type="entry name" value="RIBONUCLEASE H"/>
    <property type="match status" value="1"/>
</dbReference>
<feature type="signal peptide" evidence="1">
    <location>
        <begin position="1"/>
        <end position="17"/>
    </location>
</feature>
<evidence type="ECO:0000313" key="4">
    <source>
        <dbReference type="Proteomes" id="UP001283361"/>
    </source>
</evidence>
<organism evidence="3 4">
    <name type="scientific">Elysia crispata</name>
    <name type="common">lettuce slug</name>
    <dbReference type="NCBI Taxonomy" id="231223"/>
    <lineage>
        <taxon>Eukaryota</taxon>
        <taxon>Metazoa</taxon>
        <taxon>Spiralia</taxon>
        <taxon>Lophotrochozoa</taxon>
        <taxon>Mollusca</taxon>
        <taxon>Gastropoda</taxon>
        <taxon>Heterobranchia</taxon>
        <taxon>Euthyneura</taxon>
        <taxon>Panpulmonata</taxon>
        <taxon>Sacoglossa</taxon>
        <taxon>Placobranchoidea</taxon>
        <taxon>Plakobranchidae</taxon>
        <taxon>Elysia</taxon>
    </lineage>
</organism>
<dbReference type="CDD" id="cd09274">
    <property type="entry name" value="RNase_HI_RT_Ty3"/>
    <property type="match status" value="1"/>
</dbReference>
<dbReference type="AlphaFoldDB" id="A0AAE0YSK1"/>
<dbReference type="SUPFAM" id="SSF56672">
    <property type="entry name" value="DNA/RNA polymerases"/>
    <property type="match status" value="1"/>
</dbReference>